<protein>
    <submittedName>
        <fullName evidence="2">DUF397 domain-containing protein</fullName>
    </submittedName>
</protein>
<evidence type="ECO:0000313" key="2">
    <source>
        <dbReference type="EMBL" id="MDT0612783.1"/>
    </source>
</evidence>
<dbReference type="EMBL" id="JAVRFH010000022">
    <property type="protein sequence ID" value="MDT0612783.1"/>
    <property type="molecule type" value="Genomic_DNA"/>
</dbReference>
<feature type="domain" description="DUF397" evidence="1">
    <location>
        <begin position="6"/>
        <end position="56"/>
    </location>
</feature>
<evidence type="ECO:0000313" key="3">
    <source>
        <dbReference type="Proteomes" id="UP001180724"/>
    </source>
</evidence>
<organism evidence="2 3">
    <name type="scientific">Streptomyces lancefieldiae</name>
    <dbReference type="NCBI Taxonomy" id="3075520"/>
    <lineage>
        <taxon>Bacteria</taxon>
        <taxon>Bacillati</taxon>
        <taxon>Actinomycetota</taxon>
        <taxon>Actinomycetes</taxon>
        <taxon>Kitasatosporales</taxon>
        <taxon>Streptomycetaceae</taxon>
        <taxon>Streptomyces</taxon>
    </lineage>
</organism>
<accession>A0ABU3AS77</accession>
<dbReference type="Proteomes" id="UP001180724">
    <property type="component" value="Unassembled WGS sequence"/>
</dbReference>
<dbReference type="InterPro" id="IPR007278">
    <property type="entry name" value="DUF397"/>
</dbReference>
<comment type="caution">
    <text evidence="2">The sequence shown here is derived from an EMBL/GenBank/DDBJ whole genome shotgun (WGS) entry which is preliminary data.</text>
</comment>
<dbReference type="Pfam" id="PF04149">
    <property type="entry name" value="DUF397"/>
    <property type="match status" value="1"/>
</dbReference>
<keyword evidence="3" id="KW-1185">Reference proteome</keyword>
<gene>
    <name evidence="2" type="ORF">RM812_21560</name>
</gene>
<reference evidence="2" key="1">
    <citation type="submission" date="2024-05" db="EMBL/GenBank/DDBJ databases">
        <title>30 novel species of actinomycetes from the DSMZ collection.</title>
        <authorList>
            <person name="Nouioui I."/>
        </authorList>
    </citation>
    <scope>NUCLEOTIDE SEQUENCE</scope>
    <source>
        <strain evidence="2">DSM 40712</strain>
    </source>
</reference>
<sequence length="59" mass="6197">MNGFEFVKSSYSSGSGECVEVARNIPRTVVVRDSKGPGGGPILRLAPQAWAAFVSSLGR</sequence>
<name>A0ABU3AS77_9ACTN</name>
<dbReference type="RefSeq" id="WP_311574859.1">
    <property type="nucleotide sequence ID" value="NZ_JAVRFH010000022.1"/>
</dbReference>
<proteinExistence type="predicted"/>
<evidence type="ECO:0000259" key="1">
    <source>
        <dbReference type="Pfam" id="PF04149"/>
    </source>
</evidence>